<dbReference type="Proteomes" id="UP001609821">
    <property type="component" value="Unassembled WGS sequence"/>
</dbReference>
<dbReference type="Gene3D" id="1.10.260.40">
    <property type="entry name" value="lambda repressor-like DNA-binding domains"/>
    <property type="match status" value="1"/>
</dbReference>
<dbReference type="Pfam" id="PF01381">
    <property type="entry name" value="HTH_3"/>
    <property type="match status" value="1"/>
</dbReference>
<reference evidence="2 3" key="1">
    <citation type="submission" date="2024-10" db="EMBL/GenBank/DDBJ databases">
        <title>Aeromonas and Pseudomonas from the Cagarras Archipelago, Rio de Janeiro, Brazil.</title>
        <authorList>
            <person name="Canellas A.L.B."/>
            <person name="Laport M.S."/>
        </authorList>
    </citation>
    <scope>NUCLEOTIDE SEQUENCE [LARGE SCALE GENOMIC DNA]</scope>
    <source>
        <strain evidence="2 3">CPF-4</strain>
    </source>
</reference>
<gene>
    <name evidence="2" type="ORF">ACHMWK_08810</name>
</gene>
<evidence type="ECO:0000259" key="1">
    <source>
        <dbReference type="PROSITE" id="PS50943"/>
    </source>
</evidence>
<feature type="domain" description="HTH cro/C1-type" evidence="1">
    <location>
        <begin position="22"/>
        <end position="74"/>
    </location>
</feature>
<protein>
    <submittedName>
        <fullName evidence="2">Helix-turn-helix domain-containing protein</fullName>
    </submittedName>
</protein>
<evidence type="ECO:0000313" key="3">
    <source>
        <dbReference type="Proteomes" id="UP001609821"/>
    </source>
</evidence>
<dbReference type="CDD" id="cd00093">
    <property type="entry name" value="HTH_XRE"/>
    <property type="match status" value="1"/>
</dbReference>
<dbReference type="RefSeq" id="WP_395246961.1">
    <property type="nucleotide sequence ID" value="NZ_JBINXA010000008.1"/>
</dbReference>
<keyword evidence="3" id="KW-1185">Reference proteome</keyword>
<dbReference type="InterPro" id="IPR001387">
    <property type="entry name" value="Cro/C1-type_HTH"/>
</dbReference>
<dbReference type="EMBL" id="JBINXB010000008">
    <property type="protein sequence ID" value="MFH6566067.1"/>
    <property type="molecule type" value="Genomic_DNA"/>
</dbReference>
<comment type="caution">
    <text evidence="2">The sequence shown here is derived from an EMBL/GenBank/DDBJ whole genome shotgun (WGS) entry which is preliminary data.</text>
</comment>
<name>A0ABW7LWL9_9PSED</name>
<dbReference type="PROSITE" id="PS50943">
    <property type="entry name" value="HTH_CROC1"/>
    <property type="match status" value="1"/>
</dbReference>
<evidence type="ECO:0000313" key="2">
    <source>
        <dbReference type="EMBL" id="MFH6566067.1"/>
    </source>
</evidence>
<dbReference type="InterPro" id="IPR010982">
    <property type="entry name" value="Lambda_DNA-bd_dom_sf"/>
</dbReference>
<dbReference type="SMART" id="SM00530">
    <property type="entry name" value="HTH_XRE"/>
    <property type="match status" value="1"/>
</dbReference>
<dbReference type="SUPFAM" id="SSF47413">
    <property type="entry name" value="lambda repressor-like DNA-binding domains"/>
    <property type="match status" value="1"/>
</dbReference>
<organism evidence="2 3">
    <name type="scientific">Pseudomonas kulmbachensis</name>
    <dbReference type="NCBI Taxonomy" id="3043408"/>
    <lineage>
        <taxon>Bacteria</taxon>
        <taxon>Pseudomonadati</taxon>
        <taxon>Pseudomonadota</taxon>
        <taxon>Gammaproteobacteria</taxon>
        <taxon>Pseudomonadales</taxon>
        <taxon>Pseudomonadaceae</taxon>
        <taxon>Pseudomonas</taxon>
    </lineage>
</organism>
<accession>A0ABW7LWL9</accession>
<proteinExistence type="predicted"/>
<sequence>MALSFPLREALMPSRSTLAAILRSIRTARGLSQEQLGGAVEARHLHNVEHAKTNITLDMLERISARLDVDPIALLAMASSYERRESLAAFNAHLQVEMKKLEALGVLSGLPSHFEGGDLVTGKAGKRPIPIERIQAVLACKTEGMSQKQTSLKLGMPASTVHKIWHSDFGASVSQ</sequence>